<feature type="domain" description="IclR-ED" evidence="5">
    <location>
        <begin position="73"/>
        <end position="255"/>
    </location>
</feature>
<dbReference type="KEGG" id="sgrg:L0C25_12240"/>
<organism evidence="6 7">
    <name type="scientific">Solicola gregarius</name>
    <dbReference type="NCBI Taxonomy" id="2908642"/>
    <lineage>
        <taxon>Bacteria</taxon>
        <taxon>Bacillati</taxon>
        <taxon>Actinomycetota</taxon>
        <taxon>Actinomycetes</taxon>
        <taxon>Propionibacteriales</taxon>
        <taxon>Nocardioidaceae</taxon>
        <taxon>Solicola</taxon>
    </lineage>
</organism>
<dbReference type="InterPro" id="IPR050707">
    <property type="entry name" value="HTH_MetabolicPath_Reg"/>
</dbReference>
<evidence type="ECO:0000313" key="7">
    <source>
        <dbReference type="Proteomes" id="UP001164390"/>
    </source>
</evidence>
<keyword evidence="2" id="KW-0238">DNA-binding</keyword>
<evidence type="ECO:0000256" key="1">
    <source>
        <dbReference type="ARBA" id="ARBA00023015"/>
    </source>
</evidence>
<reference evidence="6" key="1">
    <citation type="submission" date="2022-01" db="EMBL/GenBank/DDBJ databases">
        <title>Nocardioidaceae gen. sp. A5X3R13.</title>
        <authorList>
            <person name="Lopez Marin M.A."/>
            <person name="Uhlik O."/>
        </authorList>
    </citation>
    <scope>NUCLEOTIDE SEQUENCE</scope>
    <source>
        <strain evidence="6">A5X3R13</strain>
    </source>
</reference>
<dbReference type="InterPro" id="IPR014757">
    <property type="entry name" value="Tscrpt_reg_IclR_C"/>
</dbReference>
<dbReference type="EMBL" id="CP094970">
    <property type="protein sequence ID" value="UYM03326.1"/>
    <property type="molecule type" value="Genomic_DNA"/>
</dbReference>
<evidence type="ECO:0000313" key="6">
    <source>
        <dbReference type="EMBL" id="UYM03326.1"/>
    </source>
</evidence>
<dbReference type="PROSITE" id="PS51078">
    <property type="entry name" value="ICLR_ED"/>
    <property type="match status" value="1"/>
</dbReference>
<dbReference type="InterPro" id="IPR005471">
    <property type="entry name" value="Tscrpt_reg_IclR_N"/>
</dbReference>
<accession>A0AA46YJD1</accession>
<dbReference type="InterPro" id="IPR036388">
    <property type="entry name" value="WH-like_DNA-bd_sf"/>
</dbReference>
<name>A0AA46YJD1_9ACTN</name>
<keyword evidence="7" id="KW-1185">Reference proteome</keyword>
<dbReference type="GO" id="GO:0003677">
    <property type="term" value="F:DNA binding"/>
    <property type="evidence" value="ECO:0007669"/>
    <property type="project" value="UniProtKB-KW"/>
</dbReference>
<dbReference type="PANTHER" id="PTHR30136">
    <property type="entry name" value="HELIX-TURN-HELIX TRANSCRIPTIONAL REGULATOR, ICLR FAMILY"/>
    <property type="match status" value="1"/>
</dbReference>
<dbReference type="Gene3D" id="1.10.10.10">
    <property type="entry name" value="Winged helix-like DNA-binding domain superfamily/Winged helix DNA-binding domain"/>
    <property type="match status" value="1"/>
</dbReference>
<sequence length="261" mass="27830">MSSKQAPAGTQAIGRALAVLRMLAESPDELEASAISSGLGLSAGTTKRMLGALVAESLIAQNPKTGHFYLASGAILLGQAAQRGFGLDRALPVLEDLNAETSESVNLVVREGSESVVMMRVQSTLPLRFEQHPGARFPLYSTASGKAMLSCSPDAEAYVASLPARMKPLTDNTLRTPARLEAQLTQIRERGYSIDDEENVAGVRCVGAPVLDSYGNAQAAVTVQVPTVRMPKRRVLELGERVQIAAKEVARFVPIDRRMSG</sequence>
<dbReference type="GO" id="GO:0003700">
    <property type="term" value="F:DNA-binding transcription factor activity"/>
    <property type="evidence" value="ECO:0007669"/>
    <property type="project" value="TreeGrafter"/>
</dbReference>
<dbReference type="InterPro" id="IPR029016">
    <property type="entry name" value="GAF-like_dom_sf"/>
</dbReference>
<dbReference type="SMART" id="SM00346">
    <property type="entry name" value="HTH_ICLR"/>
    <property type="match status" value="1"/>
</dbReference>
<gene>
    <name evidence="6" type="ORF">L0C25_12240</name>
</gene>
<dbReference type="SUPFAM" id="SSF55781">
    <property type="entry name" value="GAF domain-like"/>
    <property type="match status" value="1"/>
</dbReference>
<dbReference type="AlphaFoldDB" id="A0AA46YJD1"/>
<dbReference type="PANTHER" id="PTHR30136:SF24">
    <property type="entry name" value="HTH-TYPE TRANSCRIPTIONAL REPRESSOR ALLR"/>
    <property type="match status" value="1"/>
</dbReference>
<dbReference type="RefSeq" id="WP_271631932.1">
    <property type="nucleotide sequence ID" value="NZ_CP094970.1"/>
</dbReference>
<dbReference type="GO" id="GO:0045892">
    <property type="term" value="P:negative regulation of DNA-templated transcription"/>
    <property type="evidence" value="ECO:0007669"/>
    <property type="project" value="TreeGrafter"/>
</dbReference>
<dbReference type="Pfam" id="PF09339">
    <property type="entry name" value="HTH_IclR"/>
    <property type="match status" value="1"/>
</dbReference>
<dbReference type="SUPFAM" id="SSF46785">
    <property type="entry name" value="Winged helix' DNA-binding domain"/>
    <property type="match status" value="1"/>
</dbReference>
<dbReference type="PROSITE" id="PS51077">
    <property type="entry name" value="HTH_ICLR"/>
    <property type="match status" value="1"/>
</dbReference>
<evidence type="ECO:0000259" key="4">
    <source>
        <dbReference type="PROSITE" id="PS51077"/>
    </source>
</evidence>
<keyword evidence="1" id="KW-0805">Transcription regulation</keyword>
<dbReference type="Gene3D" id="3.30.450.40">
    <property type="match status" value="1"/>
</dbReference>
<proteinExistence type="predicted"/>
<evidence type="ECO:0000256" key="2">
    <source>
        <dbReference type="ARBA" id="ARBA00023125"/>
    </source>
</evidence>
<dbReference type="InterPro" id="IPR036390">
    <property type="entry name" value="WH_DNA-bd_sf"/>
</dbReference>
<keyword evidence="3" id="KW-0804">Transcription</keyword>
<dbReference type="Pfam" id="PF01614">
    <property type="entry name" value="IclR_C"/>
    <property type="match status" value="1"/>
</dbReference>
<evidence type="ECO:0000259" key="5">
    <source>
        <dbReference type="PROSITE" id="PS51078"/>
    </source>
</evidence>
<dbReference type="Proteomes" id="UP001164390">
    <property type="component" value="Chromosome"/>
</dbReference>
<protein>
    <submittedName>
        <fullName evidence="6">IclR family transcriptional regulator</fullName>
    </submittedName>
</protein>
<feature type="domain" description="HTH iclR-type" evidence="4">
    <location>
        <begin position="10"/>
        <end position="72"/>
    </location>
</feature>
<evidence type="ECO:0000256" key="3">
    <source>
        <dbReference type="ARBA" id="ARBA00023163"/>
    </source>
</evidence>